<dbReference type="Gene3D" id="2.60.40.10">
    <property type="entry name" value="Immunoglobulins"/>
    <property type="match status" value="1"/>
</dbReference>
<evidence type="ECO:0000313" key="4">
    <source>
        <dbReference type="Proteomes" id="UP000028045"/>
    </source>
</evidence>
<dbReference type="InterPro" id="IPR008979">
    <property type="entry name" value="Galactose-bd-like_sf"/>
</dbReference>
<dbReference type="PANTHER" id="PTHR32208:SF68">
    <property type="entry name" value="GALACTOSE OXIDASE"/>
    <property type="match status" value="1"/>
</dbReference>
<dbReference type="InterPro" id="IPR015202">
    <property type="entry name" value="GO-like_E_set"/>
</dbReference>
<gene>
    <name evidence="3" type="ORF">S7711_02893</name>
</gene>
<dbReference type="InterPro" id="IPR011043">
    <property type="entry name" value="Gal_Oxase/kelch_b-propeller"/>
</dbReference>
<dbReference type="SUPFAM" id="SSF49785">
    <property type="entry name" value="Galactose-binding domain-like"/>
    <property type="match status" value="1"/>
</dbReference>
<keyword evidence="4" id="KW-1185">Reference proteome</keyword>
<feature type="signal peptide" evidence="1">
    <location>
        <begin position="1"/>
        <end position="23"/>
    </location>
</feature>
<dbReference type="PANTHER" id="PTHR32208">
    <property type="entry name" value="SECRETED PROTEIN-RELATED"/>
    <property type="match status" value="1"/>
</dbReference>
<sequence>MAYRFFTRGHMILGYFLLSVAFAQNLPYGMTLSRTGWTATASSQQSGNEASRVLDGNTGTLWHSAWSPSIAALPHSITIDMQTTNVVTGISYLPRQDTSTNGIIIQHTIAISTNGQAWTIVAHGLYINDNTMKYTFFTVATARYIRLTALSEIGGRQYASVAELNVYTPVPAVTVPNFAPVPPSLGRWGPTIDLPIVPAAASITSDNQVVFWSAFRTDSFGGGTGITYTSTYNTGTGVVTSASINNIRHDMFCPGSSIDANGVVVVTGGNDEQRTSKYNPSTGAWTEAAVMNIPRGYQSSTTIGDGRIFTIGGSWSGARGGKQGEIYNSTANTWTTLNGCDVARILTNDRAGVYRSDNHAWLFAWRQNSIFNAGPSTRMTWYNVSGTGSWTSAGNRGTDPDSMCAIAAMYDAEAGLILSAGGSPHYENSDATRSTHIIRLGNPNTIPTVTRVANMTYARAFHNSVILPDGKVFVVGGQAYPVPFTDTTAPLPAELFDPATNTWSVVAPVNVPRTYHSVALLLPNATVIAGGGGLCGRGCRENHADAIVWTPPYLLNSDGSARTRPRITSVSGTSLRPGESLSVTTNVNATFSLVRYGSTTHTVNTDQRRVVLRPTASGLTYTATLPSDPGILLPGPWMLFALDSAGVPSVATTIRILLQ</sequence>
<dbReference type="HOGENOM" id="CLU_013444_1_1_1"/>
<accession>A0A084AHB5</accession>
<dbReference type="InterPro" id="IPR006652">
    <property type="entry name" value="Kelch_1"/>
</dbReference>
<name>A0A084AHB5_STACB</name>
<evidence type="ECO:0000256" key="1">
    <source>
        <dbReference type="SAM" id="SignalP"/>
    </source>
</evidence>
<dbReference type="CDD" id="cd02851">
    <property type="entry name" value="E_set_GO_C"/>
    <property type="match status" value="1"/>
</dbReference>
<dbReference type="SUPFAM" id="SSF50965">
    <property type="entry name" value="Galactose oxidase, central domain"/>
    <property type="match status" value="1"/>
</dbReference>
<dbReference type="InterPro" id="IPR013783">
    <property type="entry name" value="Ig-like_fold"/>
</dbReference>
<feature type="domain" description="F5/8 type C" evidence="2">
    <location>
        <begin position="19"/>
        <end position="169"/>
    </location>
</feature>
<dbReference type="Pfam" id="PF09118">
    <property type="entry name" value="GO-like_E_set"/>
    <property type="match status" value="1"/>
</dbReference>
<dbReference type="SMART" id="SM00231">
    <property type="entry name" value="FA58C"/>
    <property type="match status" value="1"/>
</dbReference>
<dbReference type="InterPro" id="IPR000421">
    <property type="entry name" value="FA58C"/>
</dbReference>
<evidence type="ECO:0000259" key="2">
    <source>
        <dbReference type="PROSITE" id="PS50022"/>
    </source>
</evidence>
<dbReference type="Gene3D" id="2.130.10.80">
    <property type="entry name" value="Galactose oxidase/kelch, beta-propeller"/>
    <property type="match status" value="1"/>
</dbReference>
<dbReference type="SUPFAM" id="SSF81296">
    <property type="entry name" value="E set domains"/>
    <property type="match status" value="1"/>
</dbReference>
<evidence type="ECO:0000313" key="3">
    <source>
        <dbReference type="EMBL" id="KEY64694.1"/>
    </source>
</evidence>
<feature type="chain" id="PRO_5001770953" description="F5/8 type C domain-containing protein" evidence="1">
    <location>
        <begin position="24"/>
        <end position="659"/>
    </location>
</feature>
<dbReference type="Proteomes" id="UP000028045">
    <property type="component" value="Unassembled WGS sequence"/>
</dbReference>
<dbReference type="Pfam" id="PF00754">
    <property type="entry name" value="F5_F8_type_C"/>
    <property type="match status" value="1"/>
</dbReference>
<dbReference type="SMART" id="SM00612">
    <property type="entry name" value="Kelch"/>
    <property type="match status" value="3"/>
</dbReference>
<keyword evidence="1" id="KW-0732">Signal</keyword>
<dbReference type="PROSITE" id="PS50022">
    <property type="entry name" value="FA58C_3"/>
    <property type="match status" value="1"/>
</dbReference>
<organism evidence="3 4">
    <name type="scientific">Stachybotrys chartarum (strain CBS 109288 / IBT 7711)</name>
    <name type="common">Toxic black mold</name>
    <name type="synonym">Stilbospora chartarum</name>
    <dbReference type="NCBI Taxonomy" id="1280523"/>
    <lineage>
        <taxon>Eukaryota</taxon>
        <taxon>Fungi</taxon>
        <taxon>Dikarya</taxon>
        <taxon>Ascomycota</taxon>
        <taxon>Pezizomycotina</taxon>
        <taxon>Sordariomycetes</taxon>
        <taxon>Hypocreomycetidae</taxon>
        <taxon>Hypocreales</taxon>
        <taxon>Stachybotryaceae</taxon>
        <taxon>Stachybotrys</taxon>
    </lineage>
</organism>
<dbReference type="InterPro" id="IPR014756">
    <property type="entry name" value="Ig_E-set"/>
</dbReference>
<dbReference type="InterPro" id="IPR037293">
    <property type="entry name" value="Gal_Oxidase_central_sf"/>
</dbReference>
<protein>
    <recommendedName>
        <fullName evidence="2">F5/8 type C domain-containing protein</fullName>
    </recommendedName>
</protein>
<reference evidence="3 4" key="1">
    <citation type="journal article" date="2014" name="BMC Genomics">
        <title>Comparative genome sequencing reveals chemotype-specific gene clusters in the toxigenic black mold Stachybotrys.</title>
        <authorList>
            <person name="Semeiks J."/>
            <person name="Borek D."/>
            <person name="Otwinowski Z."/>
            <person name="Grishin N.V."/>
        </authorList>
    </citation>
    <scope>NUCLEOTIDE SEQUENCE [LARGE SCALE GENOMIC DNA]</scope>
    <source>
        <strain evidence="4">CBS 109288 / IBT 7711</strain>
    </source>
</reference>
<dbReference type="AlphaFoldDB" id="A0A084AHB5"/>
<dbReference type="Gene3D" id="2.60.120.260">
    <property type="entry name" value="Galactose-binding domain-like"/>
    <property type="match status" value="1"/>
</dbReference>
<dbReference type="EMBL" id="KL648731">
    <property type="protein sequence ID" value="KEY64694.1"/>
    <property type="molecule type" value="Genomic_DNA"/>
</dbReference>
<dbReference type="OrthoDB" id="2019572at2759"/>
<proteinExistence type="predicted"/>